<dbReference type="SMART" id="SM00336">
    <property type="entry name" value="BBOX"/>
    <property type="match status" value="1"/>
</dbReference>
<feature type="domain" description="B box-type" evidence="4">
    <location>
        <begin position="29"/>
        <end position="75"/>
    </location>
</feature>
<dbReference type="InterPro" id="IPR000315">
    <property type="entry name" value="Znf_B-box"/>
</dbReference>
<protein>
    <recommendedName>
        <fullName evidence="4">B box-type domain-containing protein</fullName>
    </recommendedName>
</protein>
<dbReference type="GO" id="GO:0008270">
    <property type="term" value="F:zinc ion binding"/>
    <property type="evidence" value="ECO:0007669"/>
    <property type="project" value="UniProtKB-KW"/>
</dbReference>
<gene>
    <name evidence="5" type="ORF">VNO77_36829</name>
</gene>
<keyword evidence="2" id="KW-0863">Zinc-finger</keyword>
<keyword evidence="3" id="KW-0862">Zinc</keyword>
<accession>A0AAN9PY00</accession>
<evidence type="ECO:0000256" key="1">
    <source>
        <dbReference type="ARBA" id="ARBA00022723"/>
    </source>
</evidence>
<dbReference type="AlphaFoldDB" id="A0AAN9PY00"/>
<dbReference type="CDD" id="cd19821">
    <property type="entry name" value="Bbox1_BBX-like"/>
    <property type="match status" value="1"/>
</dbReference>
<dbReference type="Proteomes" id="UP001367508">
    <property type="component" value="Unassembled WGS sequence"/>
</dbReference>
<name>A0AAN9PY00_CANGL</name>
<evidence type="ECO:0000313" key="6">
    <source>
        <dbReference type="Proteomes" id="UP001367508"/>
    </source>
</evidence>
<dbReference type="EMBL" id="JAYMYQ010000009">
    <property type="protein sequence ID" value="KAK7312738.1"/>
    <property type="molecule type" value="Genomic_DNA"/>
</dbReference>
<evidence type="ECO:0000256" key="2">
    <source>
        <dbReference type="ARBA" id="ARBA00022771"/>
    </source>
</evidence>
<evidence type="ECO:0000313" key="5">
    <source>
        <dbReference type="EMBL" id="KAK7312738.1"/>
    </source>
</evidence>
<dbReference type="PANTHER" id="PTHR31717:SF142">
    <property type="entry name" value="B-BOX DOMAIN PROTEIN 30-RELATED"/>
    <property type="match status" value="1"/>
</dbReference>
<reference evidence="5 6" key="1">
    <citation type="submission" date="2024-01" db="EMBL/GenBank/DDBJ databases">
        <title>The genomes of 5 underutilized Papilionoideae crops provide insights into root nodulation and disease resistanc.</title>
        <authorList>
            <person name="Jiang F."/>
        </authorList>
    </citation>
    <scope>NUCLEOTIDE SEQUENCE [LARGE SCALE GENOMIC DNA]</scope>
    <source>
        <strain evidence="5">LVBAO_FW01</strain>
        <tissue evidence="5">Leaves</tissue>
    </source>
</reference>
<dbReference type="InterPro" id="IPR049808">
    <property type="entry name" value="CONSTANS-like_Bbox1"/>
</dbReference>
<evidence type="ECO:0000259" key="4">
    <source>
        <dbReference type="SMART" id="SM00336"/>
    </source>
</evidence>
<evidence type="ECO:0000256" key="3">
    <source>
        <dbReference type="ARBA" id="ARBA00022833"/>
    </source>
</evidence>
<organism evidence="5 6">
    <name type="scientific">Canavalia gladiata</name>
    <name type="common">Sword bean</name>
    <name type="synonym">Dolichos gladiatus</name>
    <dbReference type="NCBI Taxonomy" id="3824"/>
    <lineage>
        <taxon>Eukaryota</taxon>
        <taxon>Viridiplantae</taxon>
        <taxon>Streptophyta</taxon>
        <taxon>Embryophyta</taxon>
        <taxon>Tracheophyta</taxon>
        <taxon>Spermatophyta</taxon>
        <taxon>Magnoliopsida</taxon>
        <taxon>eudicotyledons</taxon>
        <taxon>Gunneridae</taxon>
        <taxon>Pentapetalae</taxon>
        <taxon>rosids</taxon>
        <taxon>fabids</taxon>
        <taxon>Fabales</taxon>
        <taxon>Fabaceae</taxon>
        <taxon>Papilionoideae</taxon>
        <taxon>50 kb inversion clade</taxon>
        <taxon>NPAAA clade</taxon>
        <taxon>indigoferoid/millettioid clade</taxon>
        <taxon>Phaseoleae</taxon>
        <taxon>Canavalia</taxon>
    </lineage>
</organism>
<sequence>MCKGAENKKLGGLCRSIPPEEIASFGATRGTASCELCGLQASLYCPADNAYLCTECDKRVHEANFLALRHIRCFLCNTCQNLTGRYLIGASVEIVLPTTVRWIIEKQNFPNSNNNHRHCSRTKNIPFHMFI</sequence>
<dbReference type="PANTHER" id="PTHR31717">
    <property type="entry name" value="ZINC FINGER PROTEIN CONSTANS-LIKE 10"/>
    <property type="match status" value="1"/>
</dbReference>
<keyword evidence="1" id="KW-0479">Metal-binding</keyword>
<proteinExistence type="predicted"/>
<keyword evidence="6" id="KW-1185">Reference proteome</keyword>
<comment type="caution">
    <text evidence="5">The sequence shown here is derived from an EMBL/GenBank/DDBJ whole genome shotgun (WGS) entry which is preliminary data.</text>
</comment>